<gene>
    <name evidence="3" type="ORF">KM295_02440</name>
</gene>
<evidence type="ECO:0000256" key="1">
    <source>
        <dbReference type="ARBA" id="ARBA00023125"/>
    </source>
</evidence>
<dbReference type="PANTHER" id="PTHR13356">
    <property type="entry name" value="OB FOLD NUCLEIC ACID BINDING PROTEIN-RELATED"/>
    <property type="match status" value="1"/>
</dbReference>
<organism evidence="3 4">
    <name type="scientific">Natronomonas aquatica</name>
    <dbReference type="NCBI Taxonomy" id="2841590"/>
    <lineage>
        <taxon>Archaea</taxon>
        <taxon>Methanobacteriati</taxon>
        <taxon>Methanobacteriota</taxon>
        <taxon>Stenosarchaea group</taxon>
        <taxon>Halobacteria</taxon>
        <taxon>Halobacteriales</taxon>
        <taxon>Natronomonadaceae</taxon>
        <taxon>Natronomonas</taxon>
    </lineage>
</organism>
<comment type="caution">
    <text evidence="3">The sequence shown here is derived from an EMBL/GenBank/DDBJ whole genome shotgun (WGS) entry which is preliminary data.</text>
</comment>
<dbReference type="GO" id="GO:0003677">
    <property type="term" value="F:DNA binding"/>
    <property type="evidence" value="ECO:0007669"/>
    <property type="project" value="UniProtKB-KW"/>
</dbReference>
<sequence length="424" mass="45690">MSLDDAAEELASSLGVDKTEVKADLEKLVSYSVPMDEAKQSLRRKYGDAGGGDGGEAPSRTDVADVTPESGNVTVTARVLTVGKRSIRYEGEDQVIFEGELADETGGISYTAWTDFSLSPGDTITAGNAGVREWDGEPELNLGQSTTVTLEEEPLSVPHEIGGERDLIDLEPGDRGRTLEVRVLEVEERIIDGRDGETEIKSGVVGDETTRLPFTDWDPHGAITEGASVRLENVYVDEFRGVPSVNVTEFSTVEPATEVRVSDSGTELSVREAVAAGGVYDAVLTGNVIEVRDGSGLIQRCPECGRVVQNDQCRSHGQVDPEDDMRIKAILDDGTDTVTVILGRELTEEIYGGTLEDALDHARDAMDRDVIAEEIAETLEGREFSVRGALSVDEYGANLDATAFEESDEDPKARAETFLTEAEP</sequence>
<keyword evidence="1" id="KW-0238">DNA-binding</keyword>
<dbReference type="RefSeq" id="WP_256028285.1">
    <property type="nucleotide sequence ID" value="NZ_JAHLKM010000002.1"/>
</dbReference>
<evidence type="ECO:0000313" key="3">
    <source>
        <dbReference type="EMBL" id="MCQ4332363.1"/>
    </source>
</evidence>
<dbReference type="EMBL" id="JAHLKM010000002">
    <property type="protein sequence ID" value="MCQ4332363.1"/>
    <property type="molecule type" value="Genomic_DNA"/>
</dbReference>
<dbReference type="CDD" id="cd04491">
    <property type="entry name" value="SoSSB_OBF"/>
    <property type="match status" value="2"/>
</dbReference>
<dbReference type="SUPFAM" id="SSF50249">
    <property type="entry name" value="Nucleic acid-binding proteins"/>
    <property type="match status" value="3"/>
</dbReference>
<proteinExistence type="predicted"/>
<evidence type="ECO:0000256" key="2">
    <source>
        <dbReference type="SAM" id="MobiDB-lite"/>
    </source>
</evidence>
<dbReference type="NCBIfam" id="NF005554">
    <property type="entry name" value="PRK07218.1"/>
    <property type="match status" value="1"/>
</dbReference>
<feature type="region of interest" description="Disordered" evidence="2">
    <location>
        <begin position="39"/>
        <end position="67"/>
    </location>
</feature>
<evidence type="ECO:0000313" key="4">
    <source>
        <dbReference type="Proteomes" id="UP001139494"/>
    </source>
</evidence>
<dbReference type="Proteomes" id="UP001139494">
    <property type="component" value="Unassembled WGS sequence"/>
</dbReference>
<protein>
    <submittedName>
        <fullName evidence="3">Single-stranded DNA binding protein</fullName>
    </submittedName>
</protein>
<dbReference type="AlphaFoldDB" id="A0A9R1CP61"/>
<dbReference type="Gene3D" id="2.40.50.140">
    <property type="entry name" value="Nucleic acid-binding proteins"/>
    <property type="match status" value="3"/>
</dbReference>
<reference evidence="3" key="1">
    <citation type="journal article" date="2023" name="Front. Microbiol.">
        <title>Genomic-based phylogenetic and metabolic analyses of the genus Natronomonas, and description of Natronomonas aquatica sp. nov.</title>
        <authorList>
            <person name="Garcia-Roldan A."/>
            <person name="Duran-Viseras A."/>
            <person name="de la Haba R.R."/>
            <person name="Corral P."/>
            <person name="Sanchez-Porro C."/>
            <person name="Ventosa A."/>
        </authorList>
    </citation>
    <scope>NUCLEOTIDE SEQUENCE</scope>
    <source>
        <strain evidence="3">F2-12</strain>
    </source>
</reference>
<dbReference type="GO" id="GO:0000724">
    <property type="term" value="P:double-strand break repair via homologous recombination"/>
    <property type="evidence" value="ECO:0007669"/>
    <property type="project" value="TreeGrafter"/>
</dbReference>
<dbReference type="PANTHER" id="PTHR13356:SF10">
    <property type="entry name" value="REPLICATION FACTOR-A PROTEIN 1"/>
    <property type="match status" value="1"/>
</dbReference>
<dbReference type="InterPro" id="IPR051231">
    <property type="entry name" value="SOSS-B"/>
</dbReference>
<accession>A0A9R1CP61</accession>
<keyword evidence="4" id="KW-1185">Reference proteome</keyword>
<dbReference type="GO" id="GO:0010212">
    <property type="term" value="P:response to ionizing radiation"/>
    <property type="evidence" value="ECO:0007669"/>
    <property type="project" value="TreeGrafter"/>
</dbReference>
<name>A0A9R1CP61_9EURY</name>
<feature type="region of interest" description="Disordered" evidence="2">
    <location>
        <begin position="401"/>
        <end position="424"/>
    </location>
</feature>
<dbReference type="InterPro" id="IPR012340">
    <property type="entry name" value="NA-bd_OB-fold"/>
</dbReference>